<dbReference type="Proteomes" id="UP001501183">
    <property type="component" value="Unassembled WGS sequence"/>
</dbReference>
<evidence type="ECO:0000256" key="2">
    <source>
        <dbReference type="ARBA" id="ARBA00022598"/>
    </source>
</evidence>
<name>A0ABP8NWV2_9NOCA</name>
<dbReference type="InterPro" id="IPR045851">
    <property type="entry name" value="AMP-bd_C_sf"/>
</dbReference>
<feature type="domain" description="AMP-binding enzyme C-terminal" evidence="4">
    <location>
        <begin position="461"/>
        <end position="537"/>
    </location>
</feature>
<dbReference type="Pfam" id="PF00501">
    <property type="entry name" value="AMP-binding"/>
    <property type="match status" value="1"/>
</dbReference>
<proteinExistence type="inferred from homology"/>
<protein>
    <submittedName>
        <fullName evidence="5">Class I adenylate-forming enzyme family protein</fullName>
    </submittedName>
</protein>
<dbReference type="PANTHER" id="PTHR43201:SF5">
    <property type="entry name" value="MEDIUM-CHAIN ACYL-COA LIGASE ACSF2, MITOCHONDRIAL"/>
    <property type="match status" value="1"/>
</dbReference>
<comment type="caution">
    <text evidence="5">The sequence shown here is derived from an EMBL/GenBank/DDBJ whole genome shotgun (WGS) entry which is preliminary data.</text>
</comment>
<gene>
    <name evidence="5" type="ORF">GCM10023094_06990</name>
</gene>
<accession>A0ABP8NWV2</accession>
<evidence type="ECO:0000313" key="6">
    <source>
        <dbReference type="Proteomes" id="UP001501183"/>
    </source>
</evidence>
<dbReference type="Gene3D" id="3.40.50.12780">
    <property type="entry name" value="N-terminal domain of ligase-like"/>
    <property type="match status" value="1"/>
</dbReference>
<dbReference type="InterPro" id="IPR025110">
    <property type="entry name" value="AMP-bd_C"/>
</dbReference>
<organism evidence="5 6">
    <name type="scientific">Rhodococcus olei</name>
    <dbReference type="NCBI Taxonomy" id="2161675"/>
    <lineage>
        <taxon>Bacteria</taxon>
        <taxon>Bacillati</taxon>
        <taxon>Actinomycetota</taxon>
        <taxon>Actinomycetes</taxon>
        <taxon>Mycobacteriales</taxon>
        <taxon>Nocardiaceae</taxon>
        <taxon>Rhodococcus</taxon>
    </lineage>
</organism>
<dbReference type="EMBL" id="BAABFB010000018">
    <property type="protein sequence ID" value="GAA4473378.1"/>
    <property type="molecule type" value="Genomic_DNA"/>
</dbReference>
<keyword evidence="6" id="KW-1185">Reference proteome</keyword>
<dbReference type="InterPro" id="IPR020845">
    <property type="entry name" value="AMP-binding_CS"/>
</dbReference>
<feature type="domain" description="AMP-dependent synthetase/ligase" evidence="3">
    <location>
        <begin position="55"/>
        <end position="411"/>
    </location>
</feature>
<dbReference type="SUPFAM" id="SSF56801">
    <property type="entry name" value="Acetyl-CoA synthetase-like"/>
    <property type="match status" value="1"/>
</dbReference>
<dbReference type="Pfam" id="PF13193">
    <property type="entry name" value="AMP-binding_C"/>
    <property type="match status" value="1"/>
</dbReference>
<comment type="similarity">
    <text evidence="1">Belongs to the ATP-dependent AMP-binding enzyme family.</text>
</comment>
<reference evidence="6" key="1">
    <citation type="journal article" date="2019" name="Int. J. Syst. Evol. Microbiol.">
        <title>The Global Catalogue of Microorganisms (GCM) 10K type strain sequencing project: providing services to taxonomists for standard genome sequencing and annotation.</title>
        <authorList>
            <consortium name="The Broad Institute Genomics Platform"/>
            <consortium name="The Broad Institute Genome Sequencing Center for Infectious Disease"/>
            <person name="Wu L."/>
            <person name="Ma J."/>
        </authorList>
    </citation>
    <scope>NUCLEOTIDE SEQUENCE [LARGE SCALE GENOMIC DNA]</scope>
    <source>
        <strain evidence="6">JCM 32206</strain>
    </source>
</reference>
<evidence type="ECO:0000259" key="3">
    <source>
        <dbReference type="Pfam" id="PF00501"/>
    </source>
</evidence>
<evidence type="ECO:0000256" key="1">
    <source>
        <dbReference type="ARBA" id="ARBA00006432"/>
    </source>
</evidence>
<evidence type="ECO:0000313" key="5">
    <source>
        <dbReference type="EMBL" id="GAA4473378.1"/>
    </source>
</evidence>
<dbReference type="PANTHER" id="PTHR43201">
    <property type="entry name" value="ACYL-COA SYNTHETASE"/>
    <property type="match status" value="1"/>
</dbReference>
<dbReference type="PROSITE" id="PS00455">
    <property type="entry name" value="AMP_BINDING"/>
    <property type="match status" value="1"/>
</dbReference>
<dbReference type="InterPro" id="IPR000873">
    <property type="entry name" value="AMP-dep_synth/lig_dom"/>
</dbReference>
<keyword evidence="2" id="KW-0436">Ligase</keyword>
<dbReference type="RefSeq" id="WP_345342211.1">
    <property type="nucleotide sequence ID" value="NZ_BAABFB010000018.1"/>
</dbReference>
<dbReference type="Gene3D" id="3.30.300.30">
    <property type="match status" value="1"/>
</dbReference>
<evidence type="ECO:0000259" key="4">
    <source>
        <dbReference type="Pfam" id="PF13193"/>
    </source>
</evidence>
<dbReference type="InterPro" id="IPR042099">
    <property type="entry name" value="ANL_N_sf"/>
</dbReference>
<sequence>MSDPRRASDARTDAVARLTAPGGAFEIVEERVRGAAMPVFRNRCRSLRRLLVDSARYGDAEYLVCDDLRLTFAEHLDRVASLAHEMRSRYGVAKGDRVAILSANNAEWITTFWAATALGAVTVGMNSLWSAREISYGVRLSEPSLVVADAPRRKLLGAVTVPVLSVEDDIPALSTACRGAEVPALEVDEDDPAVVLFTSGTTGRPKGATHSQRNMVAAVDFHRFNDALAAELGRAPTGRRFLLATPLFHIAALHNLAVPRLAVGDTAVIATGRFDIDRVLRLVERERLTNWGAVPTMVSRLVEHGDLSAYDLSSLQTISISSAPSSVALKDRLRATLPAAGRSLGTSYGLTESSSAATLATAADLVERPGTVGTAVPTMRVEVRDEHGGRVPDGVEGEIHVRGPLVMLGYWNNPEATAAAIDDTGWMRTGDLGVMEDEYLRISSRRSDLILRGGENVYPAEVEDVLAEHPRVRECIVLGTEHHDYGEEVCAVVVRSPDVEVTEEDLIGYMSGRIARYKIPTRWIFRTDELPRNATGKVKRVDVLAALQ</sequence>